<name>A0A975KS67_9ACTN</name>
<feature type="compositionally biased region" description="Basic and acidic residues" evidence="1">
    <location>
        <begin position="51"/>
        <end position="60"/>
    </location>
</feature>
<keyword evidence="3" id="KW-1185">Reference proteome</keyword>
<dbReference type="EMBL" id="CP074136">
    <property type="protein sequence ID" value="QUX26535.1"/>
    <property type="molecule type" value="Genomic_DNA"/>
</dbReference>
<evidence type="ECO:0000313" key="3">
    <source>
        <dbReference type="Proteomes" id="UP000676079"/>
    </source>
</evidence>
<feature type="region of interest" description="Disordered" evidence="1">
    <location>
        <begin position="51"/>
        <end position="71"/>
    </location>
</feature>
<keyword evidence="2" id="KW-0614">Plasmid</keyword>
<accession>A0A975KS67</accession>
<sequence>MSFTLDTALVPYAFADSPTRLADPPELGHIVRVDLARERITARLALPEHLSAGDEGRLRPDPLPQPPAAGKPLLQDFRLTLPPAPAAAVEAWLTGVLAPLAATIREGVTWLEPPDLHDAEPRRPLVTGFAPAAAVALAELAQAQEAAWDQGLDTATAVPEPWRAYTWHQACRSERGGDDHGLLGGFTLGGARYVRISGGGSIRQWWTGAPAELARLLVKTTPAWALRPHRNQGVAVLVWDRPDLALAAHDIETGQAPAPVAVAEAVADARL</sequence>
<dbReference type="RefSeq" id="WP_220565961.1">
    <property type="nucleotide sequence ID" value="NZ_CP074136.1"/>
</dbReference>
<geneLocation type="plasmid" evidence="2 3">
    <name>unnamed4</name>
</geneLocation>
<evidence type="ECO:0000256" key="1">
    <source>
        <dbReference type="SAM" id="MobiDB-lite"/>
    </source>
</evidence>
<reference evidence="3" key="1">
    <citation type="submission" date="2021-05" db="EMBL/GenBank/DDBJ databases">
        <title>Direct Submission.</title>
        <authorList>
            <person name="Li K."/>
            <person name="Gao J."/>
        </authorList>
    </citation>
    <scope>NUCLEOTIDE SEQUENCE [LARGE SCALE GENOMIC DNA]</scope>
    <source>
        <strain evidence="3">Mg02</strain>
        <plasmid evidence="3">unnamed4</plasmid>
    </source>
</reference>
<proteinExistence type="predicted"/>
<dbReference type="Proteomes" id="UP000676079">
    <property type="component" value="Plasmid unnamed4"/>
</dbReference>
<organism evidence="2 3">
    <name type="scientific">Nocardiopsis changdeensis</name>
    <dbReference type="NCBI Taxonomy" id="2831969"/>
    <lineage>
        <taxon>Bacteria</taxon>
        <taxon>Bacillati</taxon>
        <taxon>Actinomycetota</taxon>
        <taxon>Actinomycetes</taxon>
        <taxon>Streptosporangiales</taxon>
        <taxon>Nocardiopsidaceae</taxon>
        <taxon>Nocardiopsis</taxon>
    </lineage>
</organism>
<gene>
    <name evidence="2" type="ORF">KGD84_33085</name>
</gene>
<protein>
    <submittedName>
        <fullName evidence="2">Uncharacterized protein</fullName>
    </submittedName>
</protein>
<evidence type="ECO:0000313" key="2">
    <source>
        <dbReference type="EMBL" id="QUX26535.1"/>
    </source>
</evidence>